<dbReference type="Gene3D" id="2.60.120.940">
    <property type="entry name" value="EmbC, C-terminal domain, subdomain 2"/>
    <property type="match status" value="1"/>
</dbReference>
<proteinExistence type="inferred from homology"/>
<feature type="transmembrane region" description="Helical" evidence="11">
    <location>
        <begin position="522"/>
        <end position="538"/>
    </location>
</feature>
<evidence type="ECO:0000259" key="13">
    <source>
        <dbReference type="Pfam" id="PF04602"/>
    </source>
</evidence>
<organism evidence="16 17">
    <name type="scientific">Pseudonocardia xinjiangensis</name>
    <dbReference type="NCBI Taxonomy" id="75289"/>
    <lineage>
        <taxon>Bacteria</taxon>
        <taxon>Bacillati</taxon>
        <taxon>Actinomycetota</taxon>
        <taxon>Actinomycetes</taxon>
        <taxon>Pseudonocardiales</taxon>
        <taxon>Pseudonocardiaceae</taxon>
        <taxon>Pseudonocardia</taxon>
    </lineage>
</organism>
<dbReference type="Pfam" id="PF17689">
    <property type="entry name" value="Arabino_trans_N"/>
    <property type="match status" value="1"/>
</dbReference>
<feature type="domain" description="Arabinofuranosyltransferase central" evidence="13">
    <location>
        <begin position="188"/>
        <end position="638"/>
    </location>
</feature>
<keyword evidence="6" id="KW-0808">Transferase</keyword>
<dbReference type="Pfam" id="PF04602">
    <property type="entry name" value="Arabinose_trans"/>
    <property type="match status" value="1"/>
</dbReference>
<evidence type="ECO:0000256" key="11">
    <source>
        <dbReference type="SAM" id="Phobius"/>
    </source>
</evidence>
<keyword evidence="5" id="KW-0328">Glycosyltransferase</keyword>
<comment type="caution">
    <text evidence="16">The sequence shown here is derived from an EMBL/GenBank/DDBJ whole genome shotgun (WGS) entry which is preliminary data.</text>
</comment>
<feature type="chain" id="PRO_5046128895" evidence="12">
    <location>
        <begin position="25"/>
        <end position="980"/>
    </location>
</feature>
<evidence type="ECO:0000256" key="6">
    <source>
        <dbReference type="ARBA" id="ARBA00022679"/>
    </source>
</evidence>
<evidence type="ECO:0000256" key="3">
    <source>
        <dbReference type="ARBA" id="ARBA00008195"/>
    </source>
</evidence>
<protein>
    <submittedName>
        <fullName evidence="16">Arabinosyltransferase</fullName>
    </submittedName>
</protein>
<evidence type="ECO:0000256" key="1">
    <source>
        <dbReference type="ARBA" id="ARBA00003001"/>
    </source>
</evidence>
<dbReference type="InterPro" id="IPR027451">
    <property type="entry name" value="EmbABC_dom1"/>
</dbReference>
<feature type="transmembrane region" description="Helical" evidence="11">
    <location>
        <begin position="193"/>
        <end position="212"/>
    </location>
</feature>
<evidence type="ECO:0000313" key="16">
    <source>
        <dbReference type="EMBL" id="NMH79758.1"/>
    </source>
</evidence>
<evidence type="ECO:0000256" key="10">
    <source>
        <dbReference type="ARBA" id="ARBA00023316"/>
    </source>
</evidence>
<evidence type="ECO:0000256" key="12">
    <source>
        <dbReference type="SAM" id="SignalP"/>
    </source>
</evidence>
<evidence type="ECO:0000256" key="8">
    <source>
        <dbReference type="ARBA" id="ARBA00022989"/>
    </source>
</evidence>
<keyword evidence="17" id="KW-1185">Reference proteome</keyword>
<dbReference type="Gene3D" id="2.60.120.610">
    <property type="entry name" value="arabinofuranosyltransferase like domain"/>
    <property type="match status" value="1"/>
</dbReference>
<dbReference type="InterPro" id="IPR040920">
    <property type="entry name" value="Arabino_trans_N"/>
</dbReference>
<comment type="function">
    <text evidence="1">Arabinosyl transferase responsible for the polymerization of arabinose into the arabinan of arabinogalactan.</text>
</comment>
<keyword evidence="7 11" id="KW-0812">Transmembrane</keyword>
<feature type="transmembrane region" description="Helical" evidence="11">
    <location>
        <begin position="663"/>
        <end position="684"/>
    </location>
</feature>
<dbReference type="EMBL" id="JAAXKY010000077">
    <property type="protein sequence ID" value="NMH79758.1"/>
    <property type="molecule type" value="Genomic_DNA"/>
</dbReference>
<keyword evidence="12" id="KW-0732">Signal</keyword>
<feature type="signal peptide" evidence="12">
    <location>
        <begin position="1"/>
        <end position="24"/>
    </location>
</feature>
<dbReference type="Pfam" id="PF14896">
    <property type="entry name" value="Arabino_trans_C"/>
    <property type="match status" value="1"/>
</dbReference>
<evidence type="ECO:0000256" key="4">
    <source>
        <dbReference type="ARBA" id="ARBA00022475"/>
    </source>
</evidence>
<feature type="transmembrane region" description="Helical" evidence="11">
    <location>
        <begin position="550"/>
        <end position="569"/>
    </location>
</feature>
<feature type="transmembrane region" description="Helical" evidence="11">
    <location>
        <begin position="581"/>
        <end position="602"/>
    </location>
</feature>
<keyword evidence="4" id="KW-1003">Cell membrane</keyword>
<feature type="transmembrane region" description="Helical" evidence="11">
    <location>
        <begin position="302"/>
        <end position="324"/>
    </location>
</feature>
<evidence type="ECO:0000256" key="2">
    <source>
        <dbReference type="ARBA" id="ARBA00004651"/>
    </source>
</evidence>
<keyword evidence="9 11" id="KW-0472">Membrane</keyword>
<feature type="transmembrane region" description="Helical" evidence="11">
    <location>
        <begin position="425"/>
        <end position="446"/>
    </location>
</feature>
<feature type="domain" description="Arabinosyltransferase C-terminal" evidence="14">
    <location>
        <begin position="751"/>
        <end position="971"/>
    </location>
</feature>
<evidence type="ECO:0000256" key="9">
    <source>
        <dbReference type="ARBA" id="ARBA00023136"/>
    </source>
</evidence>
<dbReference type="InterPro" id="IPR007680">
    <property type="entry name" value="Arabino_trans_central"/>
</dbReference>
<evidence type="ECO:0000256" key="5">
    <source>
        <dbReference type="ARBA" id="ARBA00022676"/>
    </source>
</evidence>
<dbReference type="InterPro" id="IPR032731">
    <property type="entry name" value="Arabino_trans_C"/>
</dbReference>
<evidence type="ECO:0000259" key="15">
    <source>
        <dbReference type="Pfam" id="PF17689"/>
    </source>
</evidence>
<comment type="similarity">
    <text evidence="3">Belongs to the emb family.</text>
</comment>
<gene>
    <name evidence="16" type="ORF">HF577_22025</name>
</gene>
<feature type="transmembrane region" description="Helical" evidence="11">
    <location>
        <begin position="622"/>
        <end position="642"/>
    </location>
</feature>
<dbReference type="InterPro" id="IPR042486">
    <property type="entry name" value="Arabino_trans_C_2"/>
</dbReference>
<evidence type="ECO:0000256" key="7">
    <source>
        <dbReference type="ARBA" id="ARBA00022692"/>
    </source>
</evidence>
<evidence type="ECO:0000313" key="17">
    <source>
        <dbReference type="Proteomes" id="UP001296706"/>
    </source>
</evidence>
<comment type="subcellular location">
    <subcellularLocation>
        <location evidence="2">Cell membrane</location>
        <topology evidence="2">Multi-pass membrane protein</topology>
    </subcellularLocation>
</comment>
<feature type="domain" description="Arabinosyltransferas concanavalin like" evidence="15">
    <location>
        <begin position="35"/>
        <end position="181"/>
    </location>
</feature>
<name>A0ABX1RH91_9PSEU</name>
<dbReference type="Gene3D" id="3.40.190.160">
    <property type="match status" value="1"/>
</dbReference>
<keyword evidence="8 11" id="KW-1133">Transmembrane helix</keyword>
<feature type="transmembrane region" description="Helical" evidence="11">
    <location>
        <begin position="490"/>
        <end position="510"/>
    </location>
</feature>
<evidence type="ECO:0000259" key="14">
    <source>
        <dbReference type="Pfam" id="PF14896"/>
    </source>
</evidence>
<keyword evidence="10" id="KW-0961">Cell wall biogenesis/degradation</keyword>
<dbReference type="Proteomes" id="UP001296706">
    <property type="component" value="Unassembled WGS sequence"/>
</dbReference>
<sequence length="980" mass="103198">MRAAHGPRRAVFALGLISALAAVAFPFAPVHQPDVRYSWTASEGPAAIPLMPYQPVDLTVTTSCAVARGEGAPRGAAAPSADRVLVSTVPLRPDPAAEPLHGLRLTATGDDLRVASAGVDLGTVRLPPGACTLEVVSDPQRTDVLLNGAPALTHEGDVRPDVAGAFSDVPSGVAMGLTADTRFQTTISALKTAIGLVCALALLGMLVALRRADRAVTHRVRLLPRRWWVPRPVDAAVVALLGVWWVVGAITVDDGYITGIVRSIGSNGFIGNVYRWLNAPEAPFSWFYDVYYAWSLVSPSTLWMRLPSTLLGLLCWWLLSRLVLPRLGRFSTRRSVPWLAALGLATWWVPLNLGLRPEPWVAVGGLAVFLAVERAVAVRTVLPLAVGLVIAGVTTALTPAGIMAFTPFLAAALPVLRLLRARRDLHVLPLVVALVAAPASAVLLMVTDQSLAGVLEATRVRTVIGGGMEWYEEYARYSTLLEPASFQGSLGRRAAVLVTLLAAVGVLWTLRTARTGIAAGPARRLVLGFLISLATFTASPTKWTQHFGDVAGYGAAVLVLGIVAWSAGPRVSTLRERPRQLVAGLGAVTVVGALVLAGYNIWPYASNWFVPSFSTKPPAVGSVPLATIVLVGGGLLVLGLLARTAWLRAGGATDVAVPRRVPGPAPLVAVLLVAVLALQVLGFARTAVEHRDSYTLASDGIATLQGRPCGLEQQLSVETDPAAGLLPVASGPPTPRTLPVDIGGTTLPGVVVAGRMTTAWFRLDPEQRSGALPVVVTTSGAAQPGDALYLEFGSGQRVLERRPVTADTVEPTDDRQMAPRDADTVRLAVVAPNAGPRPPAVVSLPRVPRLTPMLGILPPGSTAILDWPVAFLFPCITPEPLPLGTAALAKWRVGPPASDPSGLITYAPGFGGPFAAPRQLVTEQRMATYLHGDPTRDAAQLYRWSPLVPLVQPAPVVTDETVSGWHRDGHARVPGLDPVG</sequence>
<accession>A0ABX1RH91</accession>
<reference evidence="16 17" key="1">
    <citation type="submission" date="2020-04" db="EMBL/GenBank/DDBJ databases">
        <authorList>
            <person name="Klaysubun C."/>
            <person name="Duangmal K."/>
            <person name="Lipun K."/>
        </authorList>
    </citation>
    <scope>NUCLEOTIDE SEQUENCE [LARGE SCALE GENOMIC DNA]</scope>
    <source>
        <strain evidence="16 17">JCM 11839</strain>
    </source>
</reference>
<feature type="transmembrane region" description="Helical" evidence="11">
    <location>
        <begin position="233"/>
        <end position="252"/>
    </location>
</feature>
<feature type="transmembrane region" description="Helical" evidence="11">
    <location>
        <begin position="384"/>
        <end position="413"/>
    </location>
</feature>